<dbReference type="AlphaFoldDB" id="D1C363"/>
<name>D1C363_SPHTD</name>
<evidence type="ECO:0000256" key="7">
    <source>
        <dbReference type="RuleBase" id="RU362042"/>
    </source>
</evidence>
<protein>
    <recommendedName>
        <fullName evidence="4 7">Signal peptidase I</fullName>
        <ecNumber evidence="3 7">3.4.21.89</ecNumber>
    </recommendedName>
</protein>
<dbReference type="GO" id="GO:0004252">
    <property type="term" value="F:serine-type endopeptidase activity"/>
    <property type="evidence" value="ECO:0007669"/>
    <property type="project" value="InterPro"/>
</dbReference>
<evidence type="ECO:0000313" key="10">
    <source>
        <dbReference type="EMBL" id="ACZ38680.1"/>
    </source>
</evidence>
<dbReference type="Gene3D" id="2.10.109.10">
    <property type="entry name" value="Umud Fragment, subunit A"/>
    <property type="match status" value="1"/>
</dbReference>
<dbReference type="InterPro" id="IPR019533">
    <property type="entry name" value="Peptidase_S26"/>
</dbReference>
<comment type="subcellular location">
    <subcellularLocation>
        <location evidence="7">Membrane</location>
        <topology evidence="7">Single-pass type II membrane protein</topology>
    </subcellularLocation>
</comment>
<keyword evidence="7" id="KW-1133">Transmembrane helix</keyword>
<dbReference type="InterPro" id="IPR000223">
    <property type="entry name" value="Pept_S26A_signal_pept_1"/>
</dbReference>
<evidence type="ECO:0000256" key="5">
    <source>
        <dbReference type="ARBA" id="ARBA00022801"/>
    </source>
</evidence>
<dbReference type="EMBL" id="CP001823">
    <property type="protein sequence ID" value="ACZ38680.1"/>
    <property type="molecule type" value="Genomic_DNA"/>
</dbReference>
<dbReference type="HOGENOM" id="CLU_028723_5_3_0"/>
<dbReference type="PANTHER" id="PTHR43390:SF1">
    <property type="entry name" value="CHLOROPLAST PROCESSING PEPTIDASE"/>
    <property type="match status" value="1"/>
</dbReference>
<dbReference type="EC" id="3.4.21.89" evidence="3 7"/>
<keyword evidence="7" id="KW-0812">Transmembrane</keyword>
<feature type="region of interest" description="Disordered" evidence="8">
    <location>
        <begin position="1"/>
        <end position="30"/>
    </location>
</feature>
<dbReference type="FunCoup" id="D1C363">
    <property type="interactions" value="418"/>
</dbReference>
<dbReference type="Proteomes" id="UP000002027">
    <property type="component" value="Chromosome 1"/>
</dbReference>
<organism evidence="10 11">
    <name type="scientific">Sphaerobacter thermophilus (strain ATCC 49802 / DSM 20745 / KCCM 41009 / NCIMB 13125 / S 6022)</name>
    <dbReference type="NCBI Taxonomy" id="479434"/>
    <lineage>
        <taxon>Bacteria</taxon>
        <taxon>Pseudomonadati</taxon>
        <taxon>Thermomicrobiota</taxon>
        <taxon>Thermomicrobia</taxon>
        <taxon>Sphaerobacterales</taxon>
        <taxon>Sphaerobacterineae</taxon>
        <taxon>Sphaerobacteraceae</taxon>
        <taxon>Sphaerobacter</taxon>
    </lineage>
</organism>
<dbReference type="STRING" id="479434.Sthe_1245"/>
<dbReference type="KEGG" id="sti:Sthe_1245"/>
<dbReference type="GO" id="GO:0006465">
    <property type="term" value="P:signal peptide processing"/>
    <property type="evidence" value="ECO:0007669"/>
    <property type="project" value="InterPro"/>
</dbReference>
<dbReference type="InterPro" id="IPR019757">
    <property type="entry name" value="Pept_S26A_signal_pept_1_Lys-AS"/>
</dbReference>
<feature type="compositionally biased region" description="Polar residues" evidence="8">
    <location>
        <begin position="1"/>
        <end position="10"/>
    </location>
</feature>
<dbReference type="PRINTS" id="PR00727">
    <property type="entry name" value="LEADERPTASE"/>
</dbReference>
<dbReference type="PROSITE" id="PS00760">
    <property type="entry name" value="SPASE_I_2"/>
    <property type="match status" value="1"/>
</dbReference>
<keyword evidence="5 7" id="KW-0378">Hydrolase</keyword>
<feature type="active site" evidence="6">
    <location>
        <position position="68"/>
    </location>
</feature>
<dbReference type="GO" id="GO:0016020">
    <property type="term" value="C:membrane"/>
    <property type="evidence" value="ECO:0007669"/>
    <property type="project" value="UniProtKB-SubCell"/>
</dbReference>
<dbReference type="InterPro" id="IPR019758">
    <property type="entry name" value="Pept_S26A_signal_pept_1_CS"/>
</dbReference>
<dbReference type="InParanoid" id="D1C363"/>
<dbReference type="RefSeq" id="WP_012871727.1">
    <property type="nucleotide sequence ID" value="NC_013523.1"/>
</dbReference>
<evidence type="ECO:0000256" key="8">
    <source>
        <dbReference type="SAM" id="MobiDB-lite"/>
    </source>
</evidence>
<evidence type="ECO:0000256" key="2">
    <source>
        <dbReference type="ARBA" id="ARBA00009370"/>
    </source>
</evidence>
<dbReference type="CDD" id="cd06530">
    <property type="entry name" value="S26_SPase_I"/>
    <property type="match status" value="1"/>
</dbReference>
<feature type="active site" evidence="6">
    <location>
        <position position="135"/>
    </location>
</feature>
<proteinExistence type="inferred from homology"/>
<accession>D1C363</accession>
<evidence type="ECO:0000256" key="6">
    <source>
        <dbReference type="PIRSR" id="PIRSR600223-1"/>
    </source>
</evidence>
<feature type="transmembrane region" description="Helical" evidence="7">
    <location>
        <begin position="37"/>
        <end position="59"/>
    </location>
</feature>
<dbReference type="Pfam" id="PF10502">
    <property type="entry name" value="Peptidase_S26"/>
    <property type="match status" value="1"/>
</dbReference>
<reference evidence="11" key="1">
    <citation type="submission" date="2009-11" db="EMBL/GenBank/DDBJ databases">
        <title>The complete chromosome 1 of Sphaerobacter thermophilus DSM 20745.</title>
        <authorList>
            <person name="Lucas S."/>
            <person name="Copeland A."/>
            <person name="Lapidus A."/>
            <person name="Glavina del Rio T."/>
            <person name="Dalin E."/>
            <person name="Tice H."/>
            <person name="Bruce D."/>
            <person name="Goodwin L."/>
            <person name="Pitluck S."/>
            <person name="Kyrpides N."/>
            <person name="Mavromatis K."/>
            <person name="Ivanova N."/>
            <person name="Mikhailova N."/>
            <person name="LaButti K.M."/>
            <person name="Clum A."/>
            <person name="Sun H.I."/>
            <person name="Brettin T."/>
            <person name="Detter J.C."/>
            <person name="Han C."/>
            <person name="Larimer F."/>
            <person name="Land M."/>
            <person name="Hauser L."/>
            <person name="Markowitz V."/>
            <person name="Cheng J.F."/>
            <person name="Hugenholtz P."/>
            <person name="Woyke T."/>
            <person name="Wu D."/>
            <person name="Steenblock K."/>
            <person name="Schneider S."/>
            <person name="Pukall R."/>
            <person name="Goeker M."/>
            <person name="Klenk H.P."/>
            <person name="Eisen J.A."/>
        </authorList>
    </citation>
    <scope>NUCLEOTIDE SEQUENCE [LARGE SCALE GENOMIC DNA]</scope>
    <source>
        <strain evidence="11">ATCC 49802 / DSM 20745 / S 6022</strain>
    </source>
</reference>
<evidence type="ECO:0000259" key="9">
    <source>
        <dbReference type="Pfam" id="PF10502"/>
    </source>
</evidence>
<dbReference type="InterPro" id="IPR036286">
    <property type="entry name" value="LexA/Signal_pep-like_sf"/>
</dbReference>
<gene>
    <name evidence="10" type="ordered locus">Sthe_1245</name>
</gene>
<evidence type="ECO:0000256" key="1">
    <source>
        <dbReference type="ARBA" id="ARBA00000677"/>
    </source>
</evidence>
<dbReference type="PANTHER" id="PTHR43390">
    <property type="entry name" value="SIGNAL PEPTIDASE I"/>
    <property type="match status" value="1"/>
</dbReference>
<dbReference type="NCBIfam" id="TIGR02227">
    <property type="entry name" value="sigpep_I_bact"/>
    <property type="match status" value="1"/>
</dbReference>
<dbReference type="GO" id="GO:0009003">
    <property type="term" value="F:signal peptidase activity"/>
    <property type="evidence" value="ECO:0007669"/>
    <property type="project" value="UniProtKB-EC"/>
</dbReference>
<keyword evidence="7" id="KW-0472">Membrane</keyword>
<reference evidence="10 11" key="2">
    <citation type="journal article" date="2010" name="Stand. Genomic Sci.">
        <title>Complete genome sequence of Desulfohalobium retbaense type strain (HR(100)).</title>
        <authorList>
            <person name="Spring S."/>
            <person name="Nolan M."/>
            <person name="Lapidus A."/>
            <person name="Glavina Del Rio T."/>
            <person name="Copeland A."/>
            <person name="Tice H."/>
            <person name="Cheng J.F."/>
            <person name="Lucas S."/>
            <person name="Land M."/>
            <person name="Chen F."/>
            <person name="Bruce D."/>
            <person name="Goodwin L."/>
            <person name="Pitluck S."/>
            <person name="Ivanova N."/>
            <person name="Mavromatis K."/>
            <person name="Mikhailova N."/>
            <person name="Pati A."/>
            <person name="Chen A."/>
            <person name="Palaniappan K."/>
            <person name="Hauser L."/>
            <person name="Chang Y.J."/>
            <person name="Jeffries C.D."/>
            <person name="Munk C."/>
            <person name="Kiss H."/>
            <person name="Chain P."/>
            <person name="Han C."/>
            <person name="Brettin T."/>
            <person name="Detter J.C."/>
            <person name="Schuler E."/>
            <person name="Goker M."/>
            <person name="Rohde M."/>
            <person name="Bristow J."/>
            <person name="Eisen J.A."/>
            <person name="Markowitz V."/>
            <person name="Hugenholtz P."/>
            <person name="Kyrpides N.C."/>
            <person name="Klenk H.P."/>
        </authorList>
    </citation>
    <scope>NUCLEOTIDE SEQUENCE [LARGE SCALE GENOMIC DNA]</scope>
    <source>
        <strain evidence="11">ATCC 49802 / DSM 20745 / S 6022</strain>
    </source>
</reference>
<keyword evidence="7" id="KW-0645">Protease</keyword>
<dbReference type="eggNOG" id="COG0681">
    <property type="taxonomic scope" value="Bacteria"/>
</dbReference>
<evidence type="ECO:0000313" key="11">
    <source>
        <dbReference type="Proteomes" id="UP000002027"/>
    </source>
</evidence>
<evidence type="ECO:0000256" key="3">
    <source>
        <dbReference type="ARBA" id="ARBA00013208"/>
    </source>
</evidence>
<comment type="catalytic activity">
    <reaction evidence="1 7">
        <text>Cleavage of hydrophobic, N-terminal signal or leader sequences from secreted and periplasmic proteins.</text>
        <dbReference type="EC" id="3.4.21.89"/>
    </reaction>
</comment>
<keyword evidence="11" id="KW-1185">Reference proteome</keyword>
<dbReference type="SUPFAM" id="SSF51306">
    <property type="entry name" value="LexA/Signal peptidase"/>
    <property type="match status" value="1"/>
</dbReference>
<sequence length="234" mass="26272">MLRPVSSRSASRLPDAVDEEVEAVPPPERSGAKRKSLVWELVETLLLALLIFVAVRSVVLNYRVDGSSMEPSLHDREMLIVNRREYFHIDLNALANLIPGVEVEGTREWYLFRPPQRGDVVVFHPPLGGSEPFIKRIIGLPGDEVVIRDGAVFINGKRLEEPYLQTPTLWGGLLEEPMVVEPGHVIVLGDNRNNSSDSRVFGQVSMDRIIGKAWIAYWPPGQMQVLPQPAYSFQ</sequence>
<feature type="domain" description="Peptidase S26" evidence="9">
    <location>
        <begin position="39"/>
        <end position="218"/>
    </location>
</feature>
<dbReference type="PROSITE" id="PS00761">
    <property type="entry name" value="SPASE_I_3"/>
    <property type="match status" value="1"/>
</dbReference>
<comment type="similarity">
    <text evidence="2 7">Belongs to the peptidase S26 family.</text>
</comment>
<evidence type="ECO:0000256" key="4">
    <source>
        <dbReference type="ARBA" id="ARBA00019232"/>
    </source>
</evidence>